<keyword evidence="2 6" id="KW-0812">Transmembrane</keyword>
<feature type="transmembrane region" description="Helical" evidence="6">
    <location>
        <begin position="494"/>
        <end position="514"/>
    </location>
</feature>
<evidence type="ECO:0000256" key="2">
    <source>
        <dbReference type="ARBA" id="ARBA00022692"/>
    </source>
</evidence>
<keyword evidence="9" id="KW-1185">Reference proteome</keyword>
<feature type="transmembrane region" description="Helical" evidence="6">
    <location>
        <begin position="331"/>
        <end position="356"/>
    </location>
</feature>
<dbReference type="InterPro" id="IPR036259">
    <property type="entry name" value="MFS_trans_sf"/>
</dbReference>
<evidence type="ECO:0000256" key="6">
    <source>
        <dbReference type="SAM" id="Phobius"/>
    </source>
</evidence>
<feature type="domain" description="Major facilitator superfamily (MFS) profile" evidence="7">
    <location>
        <begin position="337"/>
        <end position="806"/>
    </location>
</feature>
<evidence type="ECO:0000256" key="1">
    <source>
        <dbReference type="ARBA" id="ARBA00004141"/>
    </source>
</evidence>
<evidence type="ECO:0000313" key="8">
    <source>
        <dbReference type="EMBL" id="KAK3053680.1"/>
    </source>
</evidence>
<feature type="transmembrane region" description="Helical" evidence="6">
    <location>
        <begin position="738"/>
        <end position="758"/>
    </location>
</feature>
<feature type="transmembrane region" description="Helical" evidence="6">
    <location>
        <begin position="671"/>
        <end position="695"/>
    </location>
</feature>
<reference evidence="8" key="1">
    <citation type="submission" date="2023-04" db="EMBL/GenBank/DDBJ databases">
        <title>Black Yeasts Isolated from many extreme environments.</title>
        <authorList>
            <person name="Coleine C."/>
            <person name="Stajich J.E."/>
            <person name="Selbmann L."/>
        </authorList>
    </citation>
    <scope>NUCLEOTIDE SEQUENCE</scope>
    <source>
        <strain evidence="8">CCFEE 5312</strain>
    </source>
</reference>
<dbReference type="Pfam" id="PF07690">
    <property type="entry name" value="MFS_1"/>
    <property type="match status" value="1"/>
</dbReference>
<feature type="transmembrane region" description="Helical" evidence="6">
    <location>
        <begin position="605"/>
        <end position="624"/>
    </location>
</feature>
<proteinExistence type="predicted"/>
<feature type="transmembrane region" description="Helical" evidence="6">
    <location>
        <begin position="644"/>
        <end position="664"/>
    </location>
</feature>
<dbReference type="GO" id="GO:0022857">
    <property type="term" value="F:transmembrane transporter activity"/>
    <property type="evidence" value="ECO:0007669"/>
    <property type="project" value="InterPro"/>
</dbReference>
<dbReference type="GO" id="GO:0016020">
    <property type="term" value="C:membrane"/>
    <property type="evidence" value="ECO:0007669"/>
    <property type="project" value="UniProtKB-SubCell"/>
</dbReference>
<accession>A0AAJ0G9R9</accession>
<evidence type="ECO:0000259" key="7">
    <source>
        <dbReference type="PROSITE" id="PS50850"/>
    </source>
</evidence>
<evidence type="ECO:0000256" key="5">
    <source>
        <dbReference type="SAM" id="MobiDB-lite"/>
    </source>
</evidence>
<keyword evidence="3 6" id="KW-1133">Transmembrane helix</keyword>
<dbReference type="AlphaFoldDB" id="A0AAJ0G9R9"/>
<dbReference type="InterPro" id="IPR011701">
    <property type="entry name" value="MFS"/>
</dbReference>
<dbReference type="Gene3D" id="1.20.1250.20">
    <property type="entry name" value="MFS general substrate transporter like domains"/>
    <property type="match status" value="2"/>
</dbReference>
<feature type="transmembrane region" description="Helical" evidence="6">
    <location>
        <begin position="404"/>
        <end position="423"/>
    </location>
</feature>
<name>A0AAJ0G9R9_9PEZI</name>
<feature type="region of interest" description="Disordered" evidence="5">
    <location>
        <begin position="815"/>
        <end position="852"/>
    </location>
</feature>
<feature type="compositionally biased region" description="Pro residues" evidence="5">
    <location>
        <begin position="38"/>
        <end position="52"/>
    </location>
</feature>
<feature type="transmembrane region" description="Helical" evidence="6">
    <location>
        <begin position="563"/>
        <end position="585"/>
    </location>
</feature>
<protein>
    <recommendedName>
        <fullName evidence="7">Major facilitator superfamily (MFS) profile domain-containing protein</fullName>
    </recommendedName>
</protein>
<dbReference type="Proteomes" id="UP001271007">
    <property type="component" value="Unassembled WGS sequence"/>
</dbReference>
<feature type="transmembrane region" description="Helical" evidence="6">
    <location>
        <begin position="435"/>
        <end position="456"/>
    </location>
</feature>
<feature type="region of interest" description="Disordered" evidence="5">
    <location>
        <begin position="1"/>
        <end position="190"/>
    </location>
</feature>
<feature type="compositionally biased region" description="Low complexity" evidence="5">
    <location>
        <begin position="149"/>
        <end position="161"/>
    </location>
</feature>
<gene>
    <name evidence="8" type="ORF">LTR09_005424</name>
</gene>
<evidence type="ECO:0000256" key="3">
    <source>
        <dbReference type="ARBA" id="ARBA00022989"/>
    </source>
</evidence>
<feature type="compositionally biased region" description="Low complexity" evidence="5">
    <location>
        <begin position="82"/>
        <end position="97"/>
    </location>
</feature>
<dbReference type="SUPFAM" id="SSF103473">
    <property type="entry name" value="MFS general substrate transporter"/>
    <property type="match status" value="1"/>
</dbReference>
<dbReference type="InterPro" id="IPR020846">
    <property type="entry name" value="MFS_dom"/>
</dbReference>
<feature type="transmembrane region" description="Helical" evidence="6">
    <location>
        <begin position="526"/>
        <end position="548"/>
    </location>
</feature>
<feature type="compositionally biased region" description="Polar residues" evidence="5">
    <location>
        <begin position="176"/>
        <end position="190"/>
    </location>
</feature>
<feature type="transmembrane region" description="Helical" evidence="6">
    <location>
        <begin position="778"/>
        <end position="802"/>
    </location>
</feature>
<feature type="compositionally biased region" description="Polar residues" evidence="5">
    <location>
        <begin position="283"/>
        <end position="296"/>
    </location>
</feature>
<comment type="caution">
    <text evidence="8">The sequence shown here is derived from an EMBL/GenBank/DDBJ whole genome shotgun (WGS) entry which is preliminary data.</text>
</comment>
<feature type="transmembrane region" description="Helical" evidence="6">
    <location>
        <begin position="468"/>
        <end position="488"/>
    </location>
</feature>
<sequence length="852" mass="92391">MATHRTSAADPPAFLPPRRPTSLPNLAGTGSPYEKPAMPTPQSPPPFLPPRQPSNSVLAPSQNTLTRSVVSQAPSRPVSLQSLASASISRHSSNASSIRRRPQSLEPIIDGEPLNTTPSLRRVQGLASLPRQSSLRVMTRPSDEELRRPTLPAAATLATPRSNSQLRLERPRPMTHPSSWSGGQQVSSPLSPQELDALLDRYSEFAQNQSLPPSGSSTPVLGPKPRKSFVRLSSLDNLMTYREEKAEWKRVSRSSSMLRQAPSEPLFDKFSEDRAKTFAYQENSVASSIQEDSSPVSTTASTAGGDDDGDNNAAERGTIANTIKRGKFRHIAMEAGFCFTIAMTQFLAEYLISGFAIELPRLLKGNVEVGEGSMGIFWPASLLSLILSATLFTFARLSDMYSGYFIFMFGVAWLGIWTLIPGFCRDVIWLDISRAMQGLAIAAFTPSTFSMVGSIYPEGPRRNTVMGLYAGCAPLGFFAGFLTAGALPVDRPQWFFFIAAILAATTLLTAYLSVPADRIDRKELGLKMDWIGAFLIMSGLILVSYALAVEPYANELRSSKSSFAFPIVIGPFSSGLVCLLVAFWYEGWCATCPLLPFDFFKPKSVKPFALACLCFYASYGVWLYNSAQYFQSPTTTSDGTGRSGMTLALWYTPTAVGGIILCIVGGSLIHIVPIMVLLLVSAVAWIAAPLLLALAPLPLGYWSFVMPSMLCATIGIDLTFTVSIVFFSSVQPLRYQGLSGAVCSSLVNLAMSFALSISEIVMKEAIGNKAIPDVAVNWGYQATFFYAAGSAGVGLILSVLFVRISRSVVQQQPRDEEGQVGIPLASMSDSTLVGGNEEQSEEEVRRRTRERG</sequence>
<comment type="subcellular location">
    <subcellularLocation>
        <location evidence="1">Membrane</location>
        <topology evidence="1">Multi-pass membrane protein</topology>
    </subcellularLocation>
</comment>
<feature type="transmembrane region" description="Helical" evidence="6">
    <location>
        <begin position="701"/>
        <end position="726"/>
    </location>
</feature>
<evidence type="ECO:0000256" key="4">
    <source>
        <dbReference type="ARBA" id="ARBA00023136"/>
    </source>
</evidence>
<dbReference type="PANTHER" id="PTHR42718">
    <property type="entry name" value="MAJOR FACILITATOR SUPERFAMILY MULTIDRUG TRANSPORTER MFSC"/>
    <property type="match status" value="1"/>
</dbReference>
<dbReference type="PANTHER" id="PTHR42718:SF11">
    <property type="entry name" value="MAJOR FACILITATOR SUPERFAMILY (MFS) PROFILE DOMAIN-CONTAINING PROTEIN"/>
    <property type="match status" value="1"/>
</dbReference>
<evidence type="ECO:0000313" key="9">
    <source>
        <dbReference type="Proteomes" id="UP001271007"/>
    </source>
</evidence>
<dbReference type="PROSITE" id="PS50850">
    <property type="entry name" value="MFS"/>
    <property type="match status" value="1"/>
</dbReference>
<feature type="transmembrane region" description="Helical" evidence="6">
    <location>
        <begin position="376"/>
        <end position="397"/>
    </location>
</feature>
<feature type="region of interest" description="Disordered" evidence="5">
    <location>
        <begin position="283"/>
        <end position="314"/>
    </location>
</feature>
<keyword evidence="4 6" id="KW-0472">Membrane</keyword>
<feature type="compositionally biased region" description="Polar residues" evidence="5">
    <location>
        <begin position="54"/>
        <end position="81"/>
    </location>
</feature>
<dbReference type="EMBL" id="JAWDJX010000015">
    <property type="protein sequence ID" value="KAK3053680.1"/>
    <property type="molecule type" value="Genomic_DNA"/>
</dbReference>
<organism evidence="8 9">
    <name type="scientific">Extremus antarcticus</name>
    <dbReference type="NCBI Taxonomy" id="702011"/>
    <lineage>
        <taxon>Eukaryota</taxon>
        <taxon>Fungi</taxon>
        <taxon>Dikarya</taxon>
        <taxon>Ascomycota</taxon>
        <taxon>Pezizomycotina</taxon>
        <taxon>Dothideomycetes</taxon>
        <taxon>Dothideomycetidae</taxon>
        <taxon>Mycosphaerellales</taxon>
        <taxon>Extremaceae</taxon>
        <taxon>Extremus</taxon>
    </lineage>
</organism>